<accession>A0ABQ1RKB6</accession>
<evidence type="ECO:0000259" key="2">
    <source>
        <dbReference type="Pfam" id="PF13476"/>
    </source>
</evidence>
<dbReference type="InterPro" id="IPR054787">
    <property type="entry name" value="TrlF_ATPase"/>
</dbReference>
<evidence type="ECO:0000256" key="1">
    <source>
        <dbReference type="SAM" id="Coils"/>
    </source>
</evidence>
<dbReference type="Proteomes" id="UP000614272">
    <property type="component" value="Unassembled WGS sequence"/>
</dbReference>
<evidence type="ECO:0000313" key="4">
    <source>
        <dbReference type="Proteomes" id="UP000614272"/>
    </source>
</evidence>
<keyword evidence="1" id="KW-0175">Coiled coil</keyword>
<sequence length="680" mass="75522">MALINAKDVEEPETLRKDNASCLIKMTEPSFLAFQQAFHDPESRVRLNSDISEQYYSRLETAVFLGGYLDGVEIDFSEHLNTVIGGRGTGKSTLIECIRYALAISPIGKQASEQHDKVVKSNLGAGQIKLTIKSATKHGQRYQITRRYGQSPVVAEMSGQISSFKPSDLLPEIEIFGQNEIHEIAKDPSEQLKVVDRFLNRDKIEQESGIVEVESDLVEVSQKVVDLTAQTSDLESDVKRLEQLEEDAKRFKELGIDEQLKTLPLLASEKTLFGTVKEELAGFSDALGELIEGIPSPESISEEDTKDFPDKPVFSELRKVIKNLNKDVGTLLEQVKTRLASDNTAVGELEKRLDASIQANETAIEKEFKKINPIEGKTGPQIGEEYNQLVKDIALLKSSKTKLTAAKTQLDKLVATRKKLLSSLSDKMSQRSSQFEQGVKKLNRKLKGNIKVNYVPEGNRSSLIEKLVSFRMPNVASGKLQWIKTAEHFSPMLLAEKITDGKDAILAQDWGCTESVADRLTKISGSQVMEIEEFIVEDLVSIELNVSDSDIPIYKVLDSLSTGQQCTALLHLLLLDNKDPLLLDQPEDNLDNAFIADRIVTQVRSAKLTRQFIFATHNANIPVFGDAEWIGVLEATADSASLPKDNQGSIDQKSIQGLAAKILEGGKDAFNRRREKYGFK</sequence>
<gene>
    <name evidence="3" type="ORF">GCM10011357_30160</name>
</gene>
<protein>
    <recommendedName>
        <fullName evidence="2">Rad50/SbcC-type AAA domain-containing protein</fullName>
    </recommendedName>
</protein>
<organism evidence="3 4">
    <name type="scientific">Lacimicrobium alkaliphilum</name>
    <dbReference type="NCBI Taxonomy" id="1526571"/>
    <lineage>
        <taxon>Bacteria</taxon>
        <taxon>Pseudomonadati</taxon>
        <taxon>Pseudomonadota</taxon>
        <taxon>Gammaproteobacteria</taxon>
        <taxon>Alteromonadales</taxon>
        <taxon>Alteromonadaceae</taxon>
        <taxon>Lacimicrobium</taxon>
    </lineage>
</organism>
<dbReference type="PANTHER" id="PTHR32114">
    <property type="entry name" value="ABC TRANSPORTER ABCH.3"/>
    <property type="match status" value="1"/>
</dbReference>
<keyword evidence="4" id="KW-1185">Reference proteome</keyword>
<dbReference type="SUPFAM" id="SSF52540">
    <property type="entry name" value="P-loop containing nucleoside triphosphate hydrolases"/>
    <property type="match status" value="1"/>
</dbReference>
<feature type="coiled-coil region" evidence="1">
    <location>
        <begin position="210"/>
        <end position="254"/>
    </location>
</feature>
<comment type="caution">
    <text evidence="3">The sequence shown here is derived from an EMBL/GenBank/DDBJ whole genome shotgun (WGS) entry which is preliminary data.</text>
</comment>
<dbReference type="NCBIfam" id="NF045780">
    <property type="entry name" value="TrlF_fam_ATP"/>
    <property type="match status" value="1"/>
</dbReference>
<reference evidence="4" key="1">
    <citation type="journal article" date="2019" name="Int. J. Syst. Evol. Microbiol.">
        <title>The Global Catalogue of Microorganisms (GCM) 10K type strain sequencing project: providing services to taxonomists for standard genome sequencing and annotation.</title>
        <authorList>
            <consortium name="The Broad Institute Genomics Platform"/>
            <consortium name="The Broad Institute Genome Sequencing Center for Infectious Disease"/>
            <person name="Wu L."/>
            <person name="Ma J."/>
        </authorList>
    </citation>
    <scope>NUCLEOTIDE SEQUENCE [LARGE SCALE GENOMIC DNA]</scope>
    <source>
        <strain evidence="4">CGMCC 1.12923</strain>
    </source>
</reference>
<evidence type="ECO:0000313" key="3">
    <source>
        <dbReference type="EMBL" id="GGD73059.1"/>
    </source>
</evidence>
<dbReference type="InterPro" id="IPR038729">
    <property type="entry name" value="Rad50/SbcC_AAA"/>
</dbReference>
<dbReference type="InterPro" id="IPR027417">
    <property type="entry name" value="P-loop_NTPase"/>
</dbReference>
<dbReference type="EMBL" id="BMGJ01000014">
    <property type="protein sequence ID" value="GGD73059.1"/>
    <property type="molecule type" value="Genomic_DNA"/>
</dbReference>
<proteinExistence type="predicted"/>
<name>A0ABQ1RKB6_9ALTE</name>
<dbReference type="Gene3D" id="3.40.50.300">
    <property type="entry name" value="P-loop containing nucleotide triphosphate hydrolases"/>
    <property type="match status" value="2"/>
</dbReference>
<feature type="domain" description="Rad50/SbcC-type AAA" evidence="2">
    <location>
        <begin position="68"/>
        <end position="253"/>
    </location>
</feature>
<dbReference type="PANTHER" id="PTHR32114:SF2">
    <property type="entry name" value="ABC TRANSPORTER ABCH.3"/>
    <property type="match status" value="1"/>
</dbReference>
<dbReference type="Pfam" id="PF13476">
    <property type="entry name" value="AAA_23"/>
    <property type="match status" value="1"/>
</dbReference>